<comment type="caution">
    <text evidence="3">The sequence shown here is derived from an EMBL/GenBank/DDBJ whole genome shotgun (WGS) entry which is preliminary data.</text>
</comment>
<dbReference type="InterPro" id="IPR029002">
    <property type="entry name" value="PLPC/GPLD1"/>
</dbReference>
<dbReference type="Proteomes" id="UP000702544">
    <property type="component" value="Unassembled WGS sequence"/>
</dbReference>
<accession>A0AAE4ZDC4</accession>
<proteinExistence type="predicted"/>
<feature type="domain" description="Phospholipase C/D" evidence="2">
    <location>
        <begin position="28"/>
        <end position="158"/>
    </location>
</feature>
<protein>
    <submittedName>
        <fullName evidence="3">Zinc dependent phospholipase C family protein</fullName>
    </submittedName>
</protein>
<feature type="region of interest" description="Disordered" evidence="1">
    <location>
        <begin position="320"/>
        <end position="343"/>
    </location>
</feature>
<dbReference type="AlphaFoldDB" id="A0AAE4ZDC4"/>
<sequence>MRWLHILGLAALAVLWIPDAAYAWGPGMHILVGTELLGALALLPAAVAEILRRYPLDFLYGSIAADITFAKKYAPVGRHSHHWHVGEELYDEADSDATRACALGYLCHLAGDTIAHNYFLPRRLLTSANTQAIGHSYWEHRMDIHLGQAYLRAAFHLITDFDHLHNDRLLDRVLDRTVFSFRTNRRIFRGMIRLADHDTWQAMFDRMLDYSRWDVDDDEVAKWVRYTFDFACDYLIDRKDSVPAELDPTGERALSKAKMLNREYGVRKTQRQEEFARLADEWFPLPAELPGWWEKRLAAEGMWVDLVHLKAHLIRPRERRLGRRSKGGAGQAEEEESGAEREG</sequence>
<evidence type="ECO:0000259" key="2">
    <source>
        <dbReference type="Pfam" id="PF00882"/>
    </source>
</evidence>
<reference evidence="3 4" key="1">
    <citation type="submission" date="2020-01" db="EMBL/GenBank/DDBJ databases">
        <title>Genomes assembled from Gulf of Kutch pelagic sediment metagenomes.</title>
        <authorList>
            <person name="Chandrashekar M."/>
            <person name="Mahajan M.S."/>
            <person name="Dave K.J."/>
            <person name="Vatsa P."/>
            <person name="Nathani N.M."/>
        </authorList>
    </citation>
    <scope>NUCLEOTIDE SEQUENCE [LARGE SCALE GENOMIC DNA]</scope>
    <source>
        <strain evidence="3">KS3-K002</strain>
    </source>
</reference>
<dbReference type="EMBL" id="JAACAK010000114">
    <property type="protein sequence ID" value="NIR76225.1"/>
    <property type="molecule type" value="Genomic_DNA"/>
</dbReference>
<evidence type="ECO:0000313" key="4">
    <source>
        <dbReference type="Proteomes" id="UP000702544"/>
    </source>
</evidence>
<evidence type="ECO:0000256" key="1">
    <source>
        <dbReference type="SAM" id="MobiDB-lite"/>
    </source>
</evidence>
<gene>
    <name evidence="3" type="ORF">GWO12_14105</name>
</gene>
<evidence type="ECO:0000313" key="3">
    <source>
        <dbReference type="EMBL" id="NIR76225.1"/>
    </source>
</evidence>
<organism evidence="3 4">
    <name type="scientific">Candidatus Kutchimonas denitrificans</name>
    <dbReference type="NCBI Taxonomy" id="3056748"/>
    <lineage>
        <taxon>Bacteria</taxon>
        <taxon>Pseudomonadati</taxon>
        <taxon>Gemmatimonadota</taxon>
        <taxon>Gemmatimonadia</taxon>
        <taxon>Candidatus Palauibacterales</taxon>
        <taxon>Candidatus Palauibacteraceae</taxon>
        <taxon>Candidatus Kutchimonas</taxon>
    </lineage>
</organism>
<name>A0AAE4ZDC4_9BACT</name>
<dbReference type="Pfam" id="PF00882">
    <property type="entry name" value="Zn_dep_PLPC"/>
    <property type="match status" value="1"/>
</dbReference>